<name>A0ABS1TUN8_9BACI</name>
<dbReference type="InterPro" id="IPR011527">
    <property type="entry name" value="ABC1_TM_dom"/>
</dbReference>
<reference evidence="10 11" key="1">
    <citation type="submission" date="2021-01" db="EMBL/GenBank/DDBJ databases">
        <title>Genome public.</title>
        <authorList>
            <person name="Liu C."/>
            <person name="Sun Q."/>
        </authorList>
    </citation>
    <scope>NUCLEOTIDE SEQUENCE [LARGE SCALE GENOMIC DNA]</scope>
    <source>
        <strain evidence="10 11">YIM B02564</strain>
    </source>
</reference>
<dbReference type="InterPro" id="IPR039421">
    <property type="entry name" value="Type_1_exporter"/>
</dbReference>
<dbReference type="PROSITE" id="PS50929">
    <property type="entry name" value="ABC_TM1F"/>
    <property type="match status" value="1"/>
</dbReference>
<evidence type="ECO:0000256" key="1">
    <source>
        <dbReference type="ARBA" id="ARBA00004651"/>
    </source>
</evidence>
<dbReference type="Pfam" id="PF00005">
    <property type="entry name" value="ABC_tran"/>
    <property type="match status" value="1"/>
</dbReference>
<evidence type="ECO:0000256" key="6">
    <source>
        <dbReference type="ARBA" id="ARBA00023136"/>
    </source>
</evidence>
<dbReference type="PROSITE" id="PS50893">
    <property type="entry name" value="ABC_TRANSPORTER_2"/>
    <property type="match status" value="1"/>
</dbReference>
<feature type="transmembrane region" description="Helical" evidence="7">
    <location>
        <begin position="153"/>
        <end position="173"/>
    </location>
</feature>
<dbReference type="SMART" id="SM00382">
    <property type="entry name" value="AAA"/>
    <property type="match status" value="1"/>
</dbReference>
<comment type="subcellular location">
    <subcellularLocation>
        <location evidence="1">Cell membrane</location>
        <topology evidence="1">Multi-pass membrane protein</topology>
    </subcellularLocation>
</comment>
<dbReference type="PROSITE" id="PS00211">
    <property type="entry name" value="ABC_TRANSPORTER_1"/>
    <property type="match status" value="1"/>
</dbReference>
<dbReference type="SUPFAM" id="SSF52540">
    <property type="entry name" value="P-loop containing nucleoside triphosphate hydrolases"/>
    <property type="match status" value="1"/>
</dbReference>
<keyword evidence="6 7" id="KW-0472">Membrane</keyword>
<gene>
    <name evidence="10" type="ORF">JK635_22995</name>
</gene>
<dbReference type="InterPro" id="IPR027417">
    <property type="entry name" value="P-loop_NTPase"/>
</dbReference>
<feature type="transmembrane region" description="Helical" evidence="7">
    <location>
        <begin position="75"/>
        <end position="98"/>
    </location>
</feature>
<evidence type="ECO:0000256" key="4">
    <source>
        <dbReference type="ARBA" id="ARBA00022840"/>
    </source>
</evidence>
<dbReference type="EMBL" id="JAESWB010000371">
    <property type="protein sequence ID" value="MBL4955029.1"/>
    <property type="molecule type" value="Genomic_DNA"/>
</dbReference>
<keyword evidence="5 7" id="KW-1133">Transmembrane helix</keyword>
<feature type="transmembrane region" description="Helical" evidence="7">
    <location>
        <begin position="179"/>
        <end position="199"/>
    </location>
</feature>
<evidence type="ECO:0000256" key="5">
    <source>
        <dbReference type="ARBA" id="ARBA00022989"/>
    </source>
</evidence>
<dbReference type="InterPro" id="IPR003439">
    <property type="entry name" value="ABC_transporter-like_ATP-bd"/>
</dbReference>
<evidence type="ECO:0000256" key="3">
    <source>
        <dbReference type="ARBA" id="ARBA00022741"/>
    </source>
</evidence>
<dbReference type="InterPro" id="IPR036640">
    <property type="entry name" value="ABC1_TM_sf"/>
</dbReference>
<keyword evidence="3" id="KW-0547">Nucleotide-binding</keyword>
<feature type="domain" description="ABC transmembrane type-1" evidence="9">
    <location>
        <begin position="39"/>
        <end position="324"/>
    </location>
</feature>
<feature type="domain" description="ABC transporter" evidence="8">
    <location>
        <begin position="368"/>
        <end position="608"/>
    </location>
</feature>
<dbReference type="PANTHER" id="PTHR43394:SF1">
    <property type="entry name" value="ATP-BINDING CASSETTE SUB-FAMILY B MEMBER 10, MITOCHONDRIAL"/>
    <property type="match status" value="1"/>
</dbReference>
<feature type="transmembrane region" description="Helical" evidence="7">
    <location>
        <begin position="273"/>
        <end position="291"/>
    </location>
</feature>
<dbReference type="GO" id="GO:0005524">
    <property type="term" value="F:ATP binding"/>
    <property type="evidence" value="ECO:0007669"/>
    <property type="project" value="UniProtKB-KW"/>
</dbReference>
<dbReference type="InterPro" id="IPR003593">
    <property type="entry name" value="AAA+_ATPase"/>
</dbReference>
<evidence type="ECO:0000259" key="8">
    <source>
        <dbReference type="PROSITE" id="PS50893"/>
    </source>
</evidence>
<evidence type="ECO:0000259" key="9">
    <source>
        <dbReference type="PROSITE" id="PS50929"/>
    </source>
</evidence>
<sequence length="617" mass="70543">MQASTQSEKPVSLKNIVFAFSYWPRIFKILWNANSLHFLLILIFNITRGVIPALLLLASQSIVNTIVKMQGTGSFFPIASAVAVFVGLTLLNEIITIFETHSKSIYQTYISNFVNVEIFKKVGSMSLANFENAYIQDQLQRSQQEANYRPYEIFEQILGILTGFVTLFSSAAILITWNWIIALTLGLIPVLFFFAYLHLGKKEFLIYYSRIPRHRKAWYLTFLLTRDSSFKEAKLNQLHTHFLSEYQSIISGFLKEDKILANKRTGISLFSQLISNILISTIIMYIAYSAFAGKINIGNFVAYISAVTLTFTNSQNIVFNIVDICKNNLYVEQLFNFLDYSREANITESAKHSKSNKKIASNQKIRSIEFRSVSFRYPGTDFYALKGISFELEQGETLAIVGKNGSGKSTLVKLITLLYSDYEGDILINGENIKSFTENQLYKEIGMVFQDFVHYEMSLRNNVGFGDIKNIENDFEINRALENAGLASLTCQLPHYLDTQLGKYFQDGYQLSGGQWQRIAISRAFMRDASLYILDEPSAALDPEAEKDIFKRFNNLVNDRIGIFISHRYTTIRYAHKILVLDGGKIAEMGTHQELMEKDEIYAELYNMQIEQFQTAH</sequence>
<keyword evidence="2 7" id="KW-0812">Transmembrane</keyword>
<organism evidence="10 11">
    <name type="scientific">Neobacillus paridis</name>
    <dbReference type="NCBI Taxonomy" id="2803862"/>
    <lineage>
        <taxon>Bacteria</taxon>
        <taxon>Bacillati</taxon>
        <taxon>Bacillota</taxon>
        <taxon>Bacilli</taxon>
        <taxon>Bacillales</taxon>
        <taxon>Bacillaceae</taxon>
        <taxon>Neobacillus</taxon>
    </lineage>
</organism>
<evidence type="ECO:0000256" key="2">
    <source>
        <dbReference type="ARBA" id="ARBA00022692"/>
    </source>
</evidence>
<dbReference type="InterPro" id="IPR017871">
    <property type="entry name" value="ABC_transporter-like_CS"/>
</dbReference>
<dbReference type="Proteomes" id="UP000623967">
    <property type="component" value="Unassembled WGS sequence"/>
</dbReference>
<proteinExistence type="predicted"/>
<keyword evidence="11" id="KW-1185">Reference proteome</keyword>
<dbReference type="Gene3D" id="1.20.1560.10">
    <property type="entry name" value="ABC transporter type 1, transmembrane domain"/>
    <property type="match status" value="1"/>
</dbReference>
<evidence type="ECO:0000256" key="7">
    <source>
        <dbReference type="SAM" id="Phobius"/>
    </source>
</evidence>
<dbReference type="Gene3D" id="3.40.50.300">
    <property type="entry name" value="P-loop containing nucleotide triphosphate hydrolases"/>
    <property type="match status" value="1"/>
</dbReference>
<keyword evidence="4 10" id="KW-0067">ATP-binding</keyword>
<accession>A0ABS1TUN8</accession>
<feature type="transmembrane region" description="Helical" evidence="7">
    <location>
        <begin position="38"/>
        <end position="63"/>
    </location>
</feature>
<dbReference type="PANTHER" id="PTHR43394">
    <property type="entry name" value="ATP-DEPENDENT PERMEASE MDL1, MITOCHONDRIAL"/>
    <property type="match status" value="1"/>
</dbReference>
<comment type="caution">
    <text evidence="10">The sequence shown here is derived from an EMBL/GenBank/DDBJ whole genome shotgun (WGS) entry which is preliminary data.</text>
</comment>
<dbReference type="SUPFAM" id="SSF90123">
    <property type="entry name" value="ABC transporter transmembrane region"/>
    <property type="match status" value="1"/>
</dbReference>
<protein>
    <submittedName>
        <fullName evidence="10">ABC transporter ATP-binding protein</fullName>
    </submittedName>
</protein>
<evidence type="ECO:0000313" key="10">
    <source>
        <dbReference type="EMBL" id="MBL4955029.1"/>
    </source>
</evidence>
<evidence type="ECO:0000313" key="11">
    <source>
        <dbReference type="Proteomes" id="UP000623967"/>
    </source>
</evidence>
<dbReference type="RefSeq" id="WP_202656275.1">
    <property type="nucleotide sequence ID" value="NZ_JAESWB010000371.1"/>
</dbReference>